<reference evidence="3 4" key="1">
    <citation type="submission" date="2020-08" db="EMBL/GenBank/DDBJ databases">
        <authorList>
            <person name="Mo P."/>
        </authorList>
    </citation>
    <scope>NUCLEOTIDE SEQUENCE [LARGE SCALE GENOMIC DNA]</scope>
    <source>
        <strain evidence="3 4">CGMCC 4.1532</strain>
    </source>
</reference>
<evidence type="ECO:0000256" key="2">
    <source>
        <dbReference type="SAM" id="MobiDB-lite"/>
    </source>
</evidence>
<dbReference type="InterPro" id="IPR001753">
    <property type="entry name" value="Enoyl-CoA_hydra/iso"/>
</dbReference>
<dbReference type="Gene3D" id="3.90.226.10">
    <property type="entry name" value="2-enoyl-CoA Hydratase, Chain A, domain 1"/>
    <property type="match status" value="1"/>
</dbReference>
<evidence type="ECO:0000313" key="4">
    <source>
        <dbReference type="Proteomes" id="UP000515728"/>
    </source>
</evidence>
<dbReference type="GO" id="GO:0008935">
    <property type="term" value="F:1,4-dihydroxy-2-naphthoyl-CoA synthase activity"/>
    <property type="evidence" value="ECO:0007669"/>
    <property type="project" value="TreeGrafter"/>
</dbReference>
<dbReference type="PANTHER" id="PTHR43113:SF1">
    <property type="entry name" value="1,4-DIHYDROXY-2-NAPHTHOYL-COA SYNTHASE, PEROXISOMAL"/>
    <property type="match status" value="1"/>
</dbReference>
<feature type="region of interest" description="Disordered" evidence="2">
    <location>
        <begin position="248"/>
        <end position="269"/>
    </location>
</feature>
<name>A0A7G7MC36_9PSEU</name>
<keyword evidence="4" id="KW-1185">Reference proteome</keyword>
<dbReference type="InterPro" id="IPR014748">
    <property type="entry name" value="Enoyl-CoA_hydra_C"/>
</dbReference>
<dbReference type="RefSeq" id="WP_185717109.1">
    <property type="nucleotide sequence ID" value="NZ_BAAAWI010000001.1"/>
</dbReference>
<gene>
    <name evidence="3" type="ORF">H6H00_19120</name>
</gene>
<dbReference type="EMBL" id="CP060131">
    <property type="protein sequence ID" value="QNG50347.1"/>
    <property type="molecule type" value="Genomic_DNA"/>
</dbReference>
<dbReference type="KEGG" id="ppel:H6H00_19120"/>
<dbReference type="Gene3D" id="1.10.12.10">
    <property type="entry name" value="Lyase 2-enoyl-coa Hydratase, Chain A, domain 2"/>
    <property type="match status" value="1"/>
</dbReference>
<dbReference type="GO" id="GO:0005829">
    <property type="term" value="C:cytosol"/>
    <property type="evidence" value="ECO:0007669"/>
    <property type="project" value="TreeGrafter"/>
</dbReference>
<evidence type="ECO:0000313" key="3">
    <source>
        <dbReference type="EMBL" id="QNG50347.1"/>
    </source>
</evidence>
<evidence type="ECO:0000256" key="1">
    <source>
        <dbReference type="ARBA" id="ARBA00005254"/>
    </source>
</evidence>
<dbReference type="PANTHER" id="PTHR43113">
    <property type="entry name" value="NUCLEOSIDE-DIPHOSPHATE-SUGAR EPIMERASE"/>
    <property type="match status" value="1"/>
</dbReference>
<dbReference type="CDD" id="cd06558">
    <property type="entry name" value="crotonase-like"/>
    <property type="match status" value="1"/>
</dbReference>
<sequence length="269" mass="29945">MTATVEEYSDILYEVKDAVARVTINRPDKLNAFTPHTVKELAHAIWRAGADSQVGVIVLTGAGERAFSAGGDVSVENEDTFRAGDDSFDKLMKELYRAFRECLKPVIARVDGYAIGGGHHMAYVTDFTIASDRSVFGQNGPRVASPAEGWLVSHLWTVVGMKRAKEIWMLCRRYTAQQALDWGLVNAVVPAEELDAEVERWCAELLALSPTVLKLIKKSFDDSTAHIREEQERFTILNQVNPGFFASGEQTEGSGAFMEKRKPDFSPWR</sequence>
<dbReference type="AlphaFoldDB" id="A0A7G7MC36"/>
<dbReference type="Pfam" id="PF00378">
    <property type="entry name" value="ECH_1"/>
    <property type="match status" value="1"/>
</dbReference>
<organism evidence="3 4">
    <name type="scientific">Pseudonocardia petroleophila</name>
    <dbReference type="NCBI Taxonomy" id="37331"/>
    <lineage>
        <taxon>Bacteria</taxon>
        <taxon>Bacillati</taxon>
        <taxon>Actinomycetota</taxon>
        <taxon>Actinomycetes</taxon>
        <taxon>Pseudonocardiales</taxon>
        <taxon>Pseudonocardiaceae</taxon>
        <taxon>Pseudonocardia</taxon>
    </lineage>
</organism>
<proteinExistence type="inferred from homology"/>
<protein>
    <submittedName>
        <fullName evidence="3">Enoyl-CoA hydratase/isomerase family protein</fullName>
    </submittedName>
</protein>
<dbReference type="GO" id="GO:0009234">
    <property type="term" value="P:menaquinone biosynthetic process"/>
    <property type="evidence" value="ECO:0007669"/>
    <property type="project" value="TreeGrafter"/>
</dbReference>
<feature type="compositionally biased region" description="Basic and acidic residues" evidence="2">
    <location>
        <begin position="258"/>
        <end position="269"/>
    </location>
</feature>
<accession>A0A7G7MC36</accession>
<comment type="similarity">
    <text evidence="1">Belongs to the enoyl-CoA hydratase/isomerase family.</text>
</comment>
<dbReference type="Proteomes" id="UP000515728">
    <property type="component" value="Chromosome"/>
</dbReference>
<dbReference type="InterPro" id="IPR029045">
    <property type="entry name" value="ClpP/crotonase-like_dom_sf"/>
</dbReference>
<dbReference type="SUPFAM" id="SSF52096">
    <property type="entry name" value="ClpP/crotonase"/>
    <property type="match status" value="1"/>
</dbReference>